<feature type="non-terminal residue" evidence="4">
    <location>
        <position position="1"/>
    </location>
</feature>
<dbReference type="EMBL" id="CAJOBD010047694">
    <property type="protein sequence ID" value="CAF4341256.1"/>
    <property type="molecule type" value="Genomic_DNA"/>
</dbReference>
<gene>
    <name evidence="4" type="ORF">JBS370_LOCUS41631</name>
</gene>
<name>A0A820KE04_9BILA</name>
<accession>A0A820KE04</accession>
<keyword evidence="3" id="KW-0812">Transmembrane</keyword>
<evidence type="ECO:0000256" key="3">
    <source>
        <dbReference type="SAM" id="Phobius"/>
    </source>
</evidence>
<dbReference type="GO" id="GO:0005524">
    <property type="term" value="F:ATP binding"/>
    <property type="evidence" value="ECO:0007669"/>
    <property type="project" value="UniProtKB-KW"/>
</dbReference>
<protein>
    <submittedName>
        <fullName evidence="4">Uncharacterized protein</fullName>
    </submittedName>
</protein>
<evidence type="ECO:0000256" key="1">
    <source>
        <dbReference type="ARBA" id="ARBA00022741"/>
    </source>
</evidence>
<reference evidence="4" key="1">
    <citation type="submission" date="2021-02" db="EMBL/GenBank/DDBJ databases">
        <authorList>
            <person name="Nowell W R."/>
        </authorList>
    </citation>
    <scope>NUCLEOTIDE SEQUENCE</scope>
</reference>
<sequence>MVQMGTYEELLVSSSLFAQLLEDINQHEQQQPVSLLNQQSMIGSINSEKDNVEEEDINSLPKNAETKQKGTVKLNVYVSYLRAGICVILGFLLITIIFLTQQAITIYSNWWLAAWSNDESHHHNQNSTNCMVIQDKKNDGIYQMNDIEWNKY</sequence>
<dbReference type="AlphaFoldDB" id="A0A820KE04"/>
<evidence type="ECO:0000313" key="5">
    <source>
        <dbReference type="Proteomes" id="UP000663836"/>
    </source>
</evidence>
<dbReference type="GO" id="GO:0042626">
    <property type="term" value="F:ATPase-coupled transmembrane transporter activity"/>
    <property type="evidence" value="ECO:0007669"/>
    <property type="project" value="TreeGrafter"/>
</dbReference>
<evidence type="ECO:0000256" key="2">
    <source>
        <dbReference type="ARBA" id="ARBA00022840"/>
    </source>
</evidence>
<keyword evidence="2" id="KW-0067">ATP-binding</keyword>
<keyword evidence="3" id="KW-1133">Transmembrane helix</keyword>
<keyword evidence="1" id="KW-0547">Nucleotide-binding</keyword>
<feature type="transmembrane region" description="Helical" evidence="3">
    <location>
        <begin position="80"/>
        <end position="99"/>
    </location>
</feature>
<evidence type="ECO:0000313" key="4">
    <source>
        <dbReference type="EMBL" id="CAF4341256.1"/>
    </source>
</evidence>
<dbReference type="InterPro" id="IPR050173">
    <property type="entry name" value="ABC_transporter_C-like"/>
</dbReference>
<dbReference type="PANTHER" id="PTHR24223">
    <property type="entry name" value="ATP-BINDING CASSETTE SUB-FAMILY C"/>
    <property type="match status" value="1"/>
</dbReference>
<organism evidence="4 5">
    <name type="scientific">Rotaria sordida</name>
    <dbReference type="NCBI Taxonomy" id="392033"/>
    <lineage>
        <taxon>Eukaryota</taxon>
        <taxon>Metazoa</taxon>
        <taxon>Spiralia</taxon>
        <taxon>Gnathifera</taxon>
        <taxon>Rotifera</taxon>
        <taxon>Eurotatoria</taxon>
        <taxon>Bdelloidea</taxon>
        <taxon>Philodinida</taxon>
        <taxon>Philodinidae</taxon>
        <taxon>Rotaria</taxon>
    </lineage>
</organism>
<keyword evidence="3" id="KW-0472">Membrane</keyword>
<proteinExistence type="predicted"/>
<comment type="caution">
    <text evidence="4">The sequence shown here is derived from an EMBL/GenBank/DDBJ whole genome shotgun (WGS) entry which is preliminary data.</text>
</comment>
<dbReference type="GO" id="GO:0016020">
    <property type="term" value="C:membrane"/>
    <property type="evidence" value="ECO:0007669"/>
    <property type="project" value="TreeGrafter"/>
</dbReference>
<dbReference type="Proteomes" id="UP000663836">
    <property type="component" value="Unassembled WGS sequence"/>
</dbReference>